<feature type="domain" description="HTH lysR-type" evidence="5">
    <location>
        <begin position="1"/>
        <end position="59"/>
    </location>
</feature>
<evidence type="ECO:0000256" key="3">
    <source>
        <dbReference type="ARBA" id="ARBA00023125"/>
    </source>
</evidence>
<dbReference type="CDD" id="cd08422">
    <property type="entry name" value="PBP2_CrgA_like"/>
    <property type="match status" value="1"/>
</dbReference>
<keyword evidence="2" id="KW-0805">Transcription regulation</keyword>
<gene>
    <name evidence="6" type="ORF">EDC56_0932</name>
</gene>
<dbReference type="EMBL" id="RKHR01000003">
    <property type="protein sequence ID" value="ROS05402.1"/>
    <property type="molecule type" value="Genomic_DNA"/>
</dbReference>
<dbReference type="PANTHER" id="PTHR30537:SF5">
    <property type="entry name" value="HTH-TYPE TRANSCRIPTIONAL ACTIVATOR TTDR-RELATED"/>
    <property type="match status" value="1"/>
</dbReference>
<protein>
    <submittedName>
        <fullName evidence="6">LysR family transcriptional regulator for bpeEF and oprC</fullName>
    </submittedName>
</protein>
<dbReference type="Pfam" id="PF00126">
    <property type="entry name" value="HTH_1"/>
    <property type="match status" value="1"/>
</dbReference>
<proteinExistence type="inferred from homology"/>
<dbReference type="PROSITE" id="PS50931">
    <property type="entry name" value="HTH_LYSR"/>
    <property type="match status" value="1"/>
</dbReference>
<dbReference type="PANTHER" id="PTHR30537">
    <property type="entry name" value="HTH-TYPE TRANSCRIPTIONAL REGULATOR"/>
    <property type="match status" value="1"/>
</dbReference>
<dbReference type="InterPro" id="IPR000847">
    <property type="entry name" value="LysR_HTH_N"/>
</dbReference>
<dbReference type="InterPro" id="IPR036388">
    <property type="entry name" value="WH-like_DNA-bd_sf"/>
</dbReference>
<keyword evidence="4" id="KW-0804">Transcription</keyword>
<evidence type="ECO:0000313" key="6">
    <source>
        <dbReference type="EMBL" id="ROS05402.1"/>
    </source>
</evidence>
<dbReference type="OrthoDB" id="5721010at2"/>
<accession>A0A3N2E0F9</accession>
<evidence type="ECO:0000256" key="1">
    <source>
        <dbReference type="ARBA" id="ARBA00009437"/>
    </source>
</evidence>
<dbReference type="RefSeq" id="WP_123711311.1">
    <property type="nucleotide sequence ID" value="NZ_RKHR01000003.1"/>
</dbReference>
<dbReference type="InterPro" id="IPR005119">
    <property type="entry name" value="LysR_subst-bd"/>
</dbReference>
<dbReference type="AlphaFoldDB" id="A0A3N2E0F9"/>
<sequence>MDLFKAITTFQQVVKHKSFSAAANAMNLVPSAVSRQVSELEKWLGVRLLHRTTRSIGLTSEGRAYLAKMALISQNVAELKGEMLSTTELAGELRLTAPLILGKHVLTPVLSQFSEQYPEIDLSLFLTNRVVDLAEESYDLALRVGDLADSSLVARTLGEYQVKTLATPGYIERYGKLETPEQLKHHRCLINSAKHTPRRWLYQIDGKPVQAKVRGEIESNDPECLLAFCLQSRGIVQLPDFLASPLVKKGELVELLGQYTPPPQPVTLLFTSTKLMGPAHREMIDFLVSYFHQSPIGKIS</sequence>
<dbReference type="Proteomes" id="UP000275394">
    <property type="component" value="Unassembled WGS sequence"/>
</dbReference>
<keyword evidence="7" id="KW-1185">Reference proteome</keyword>
<evidence type="ECO:0000259" key="5">
    <source>
        <dbReference type="PROSITE" id="PS50931"/>
    </source>
</evidence>
<dbReference type="Gene3D" id="3.40.190.290">
    <property type="match status" value="1"/>
</dbReference>
<comment type="similarity">
    <text evidence="1">Belongs to the LysR transcriptional regulatory family.</text>
</comment>
<reference evidence="6 7" key="1">
    <citation type="submission" date="2018-11" db="EMBL/GenBank/DDBJ databases">
        <title>Genomic Encyclopedia of Type Strains, Phase IV (KMG-IV): sequencing the most valuable type-strain genomes for metagenomic binning, comparative biology and taxonomic classification.</title>
        <authorList>
            <person name="Goeker M."/>
        </authorList>
    </citation>
    <scope>NUCLEOTIDE SEQUENCE [LARGE SCALE GENOMIC DNA]</scope>
    <source>
        <strain evidence="6 7">DSM 100316</strain>
    </source>
</reference>
<dbReference type="Pfam" id="PF03466">
    <property type="entry name" value="LysR_substrate"/>
    <property type="match status" value="1"/>
</dbReference>
<dbReference type="GO" id="GO:0006351">
    <property type="term" value="P:DNA-templated transcription"/>
    <property type="evidence" value="ECO:0007669"/>
    <property type="project" value="TreeGrafter"/>
</dbReference>
<dbReference type="InterPro" id="IPR058163">
    <property type="entry name" value="LysR-type_TF_proteobact-type"/>
</dbReference>
<dbReference type="SUPFAM" id="SSF46785">
    <property type="entry name" value="Winged helix' DNA-binding domain"/>
    <property type="match status" value="1"/>
</dbReference>
<comment type="caution">
    <text evidence="6">The sequence shown here is derived from an EMBL/GenBank/DDBJ whole genome shotgun (WGS) entry which is preliminary data.</text>
</comment>
<keyword evidence="3" id="KW-0238">DNA-binding</keyword>
<organism evidence="6 7">
    <name type="scientific">Sinobacterium caligoides</name>
    <dbReference type="NCBI Taxonomy" id="933926"/>
    <lineage>
        <taxon>Bacteria</taxon>
        <taxon>Pseudomonadati</taxon>
        <taxon>Pseudomonadota</taxon>
        <taxon>Gammaproteobacteria</taxon>
        <taxon>Cellvibrionales</taxon>
        <taxon>Spongiibacteraceae</taxon>
        <taxon>Sinobacterium</taxon>
    </lineage>
</organism>
<dbReference type="GO" id="GO:0043565">
    <property type="term" value="F:sequence-specific DNA binding"/>
    <property type="evidence" value="ECO:0007669"/>
    <property type="project" value="TreeGrafter"/>
</dbReference>
<evidence type="ECO:0000256" key="2">
    <source>
        <dbReference type="ARBA" id="ARBA00023015"/>
    </source>
</evidence>
<dbReference type="SUPFAM" id="SSF53850">
    <property type="entry name" value="Periplasmic binding protein-like II"/>
    <property type="match status" value="1"/>
</dbReference>
<evidence type="ECO:0000256" key="4">
    <source>
        <dbReference type="ARBA" id="ARBA00023163"/>
    </source>
</evidence>
<dbReference type="Gene3D" id="1.10.10.10">
    <property type="entry name" value="Winged helix-like DNA-binding domain superfamily/Winged helix DNA-binding domain"/>
    <property type="match status" value="1"/>
</dbReference>
<evidence type="ECO:0000313" key="7">
    <source>
        <dbReference type="Proteomes" id="UP000275394"/>
    </source>
</evidence>
<dbReference type="FunFam" id="1.10.10.10:FF:000001">
    <property type="entry name" value="LysR family transcriptional regulator"/>
    <property type="match status" value="1"/>
</dbReference>
<dbReference type="GO" id="GO:0003700">
    <property type="term" value="F:DNA-binding transcription factor activity"/>
    <property type="evidence" value="ECO:0007669"/>
    <property type="project" value="InterPro"/>
</dbReference>
<dbReference type="InterPro" id="IPR036390">
    <property type="entry name" value="WH_DNA-bd_sf"/>
</dbReference>
<name>A0A3N2E0F9_9GAMM</name>